<evidence type="ECO:0000313" key="2">
    <source>
        <dbReference type="EMBL" id="GAA1422820.1"/>
    </source>
</evidence>
<dbReference type="CDD" id="cd10439">
    <property type="entry name" value="GIY-YIG_COG3410"/>
    <property type="match status" value="1"/>
</dbReference>
<dbReference type="Gene3D" id="3.40.50.300">
    <property type="entry name" value="P-loop containing nucleotide triphosphate hydrolases"/>
    <property type="match status" value="1"/>
</dbReference>
<accession>A0ABP4JID4</accession>
<dbReference type="Proteomes" id="UP001501266">
    <property type="component" value="Unassembled WGS sequence"/>
</dbReference>
<dbReference type="EMBL" id="BAAAKK010000004">
    <property type="protein sequence ID" value="GAA1422820.1"/>
    <property type="molecule type" value="Genomic_DNA"/>
</dbReference>
<dbReference type="InterPro" id="IPR018647">
    <property type="entry name" value="SLFN_3-like_DNA/RNA_helicase"/>
</dbReference>
<evidence type="ECO:0000313" key="3">
    <source>
        <dbReference type="Proteomes" id="UP001501266"/>
    </source>
</evidence>
<proteinExistence type="predicted"/>
<name>A0ABP4JID4_9MICO</name>
<evidence type="ECO:0000259" key="1">
    <source>
        <dbReference type="PROSITE" id="PS50164"/>
    </source>
</evidence>
<comment type="caution">
    <text evidence="2">The sequence shown here is derived from an EMBL/GenBank/DDBJ whole genome shotgun (WGS) entry which is preliminary data.</text>
</comment>
<dbReference type="Pfam" id="PF09848">
    <property type="entry name" value="SLFN-g3_helicase"/>
    <property type="match status" value="1"/>
</dbReference>
<dbReference type="InterPro" id="IPR027417">
    <property type="entry name" value="P-loop_NTPase"/>
</dbReference>
<organism evidence="2 3">
    <name type="scientific">Agrococcus citreus</name>
    <dbReference type="NCBI Taxonomy" id="84643"/>
    <lineage>
        <taxon>Bacteria</taxon>
        <taxon>Bacillati</taxon>
        <taxon>Actinomycetota</taxon>
        <taxon>Actinomycetes</taxon>
        <taxon>Micrococcales</taxon>
        <taxon>Microbacteriaceae</taxon>
        <taxon>Agrococcus</taxon>
    </lineage>
</organism>
<keyword evidence="3" id="KW-1185">Reference proteome</keyword>
<sequence length="573" mass="64557">MPSIHALPFDDASIRLWAQADPRATNWPVVYTLEGGSEVYVGETLNMAARARQHLANGERARLERAHVVVDETFHKSACLDLESYLIRLFSGDAARTVLNRNTGIVNAEYYQRPQYQAKFDAIFEELRSRGLFTRSIPEIRNSDLFKLSPFKALTDDQAAATVDIVESLFHDIEAGIESTSIVQGNPGTGKTIVAIYLVKLLADIASQDRDEEPTGESVFDDFFTHGHRDLLASPRIGLVIPQQSLRASIRRVFEHTPNLDPAMVLSPFQVGHSLERFDVLVVDEAHRLSQRAAQAVGVQTRDFRLITERLFGADDHGRTQLDWIEAQADHRILMLDELQSVRPADLPASVVGPLVARAEADARVHRLATQMRVAAGSDYVAYIRDVLSGEDERPQRPPLGEYDLRFFEDASAMRAEILQRDEEVGLSRLLAGYAWKWRSNKDRAAPDIELDGLSLQWNRTATEWIRSKTSRDEVGSIHTVQGYDLNYAGVLIGRDLGWDAERGRVVFRREHYFDARGKANNNIRGISYSDEDLRTFVLNIYAVLLTRGMLGTYVHVVDPELRAALRPYFSSD</sequence>
<feature type="domain" description="GIY-YIG" evidence="1">
    <location>
        <begin position="26"/>
        <end position="101"/>
    </location>
</feature>
<reference evidence="3" key="1">
    <citation type="journal article" date="2019" name="Int. J. Syst. Evol. Microbiol.">
        <title>The Global Catalogue of Microorganisms (GCM) 10K type strain sequencing project: providing services to taxonomists for standard genome sequencing and annotation.</title>
        <authorList>
            <consortium name="The Broad Institute Genomics Platform"/>
            <consortium name="The Broad Institute Genome Sequencing Center for Infectious Disease"/>
            <person name="Wu L."/>
            <person name="Ma J."/>
        </authorList>
    </citation>
    <scope>NUCLEOTIDE SEQUENCE [LARGE SCALE GENOMIC DNA]</scope>
    <source>
        <strain evidence="3">JCM 12398</strain>
    </source>
</reference>
<dbReference type="InterPro" id="IPR000305">
    <property type="entry name" value="GIY-YIG_endonuc"/>
</dbReference>
<dbReference type="RefSeq" id="WP_343919232.1">
    <property type="nucleotide sequence ID" value="NZ_BAAAKK010000004.1"/>
</dbReference>
<dbReference type="SUPFAM" id="SSF52540">
    <property type="entry name" value="P-loop containing nucleoside triphosphate hydrolases"/>
    <property type="match status" value="1"/>
</dbReference>
<protein>
    <recommendedName>
        <fullName evidence="1">GIY-YIG domain-containing protein</fullName>
    </recommendedName>
</protein>
<gene>
    <name evidence="2" type="ORF">GCM10009640_16190</name>
</gene>
<dbReference type="PROSITE" id="PS50164">
    <property type="entry name" value="GIY_YIG"/>
    <property type="match status" value="1"/>
</dbReference>